<evidence type="ECO:0000256" key="2">
    <source>
        <dbReference type="ARBA" id="ARBA00022448"/>
    </source>
</evidence>
<dbReference type="Pfam" id="PF16528">
    <property type="entry name" value="Exo84_C"/>
    <property type="match status" value="1"/>
</dbReference>
<dbReference type="OMA" id="FWGVLED"/>
<keyword evidence="3" id="KW-0268">Exocytosis</keyword>
<keyword evidence="2" id="KW-0813">Transport</keyword>
<dbReference type="GO" id="GO:0006887">
    <property type="term" value="P:exocytosis"/>
    <property type="evidence" value="ECO:0007669"/>
    <property type="project" value="UniProtKB-KW"/>
</dbReference>
<dbReference type="EMBL" id="LFYR01000338">
    <property type="protein sequence ID" value="KMZ74401.1"/>
    <property type="molecule type" value="Genomic_DNA"/>
</dbReference>
<dbReference type="InterPro" id="IPR016159">
    <property type="entry name" value="Cullin_repeat-like_dom_sf"/>
</dbReference>
<dbReference type="GO" id="GO:0008104">
    <property type="term" value="P:intracellular protein localization"/>
    <property type="evidence" value="ECO:0000318"/>
    <property type="project" value="GO_Central"/>
</dbReference>
<protein>
    <submittedName>
        <fullName evidence="5">Exocyst complex component EXO84C</fullName>
    </submittedName>
</protein>
<dbReference type="InterPro" id="IPR033961">
    <property type="entry name" value="Exo84"/>
</dbReference>
<evidence type="ECO:0000313" key="5">
    <source>
        <dbReference type="EMBL" id="KMZ74401.1"/>
    </source>
</evidence>
<dbReference type="InterPro" id="IPR042560">
    <property type="entry name" value="Exo84_C_2"/>
</dbReference>
<dbReference type="PANTHER" id="PTHR21426">
    <property type="entry name" value="EXOCYST COMPLEX COMPONENT 8"/>
    <property type="match status" value="1"/>
</dbReference>
<dbReference type="GO" id="GO:0000145">
    <property type="term" value="C:exocyst"/>
    <property type="evidence" value="ECO:0000318"/>
    <property type="project" value="GO_Central"/>
</dbReference>
<evidence type="ECO:0000259" key="4">
    <source>
        <dbReference type="Pfam" id="PF16528"/>
    </source>
</evidence>
<dbReference type="AlphaFoldDB" id="A0A0K9PZF1"/>
<dbReference type="PANTHER" id="PTHR21426:SF2">
    <property type="entry name" value="EXOCYST COMPLEX COMPONENT EXO84C"/>
    <property type="match status" value="1"/>
</dbReference>
<dbReference type="Proteomes" id="UP000036987">
    <property type="component" value="Unassembled WGS sequence"/>
</dbReference>
<dbReference type="Gene3D" id="1.20.58.1220">
    <property type="entry name" value="Exo84p, C-terminal helical domain"/>
    <property type="match status" value="1"/>
</dbReference>
<sequence>MGMESSSEDEDDFPTHEWITPQSHINSLYQSQTEKGIRQICSELLDLKDAVENLRGNMHSKYSYFLRISEEVVEMEQELIELQKHVSAQGILVQDLMSGVCHELDEWNKTGDESDCEEDLKAFDIDNFLNNELDDTKLLFLQTVEVLLAEHKIDEAVLAFEKEEALHSNLKDSESTQWTDDSSFEVAFREKKAVLVDQLVEMSQQPSAGINDIKKVMNSLLKLGKSSLAHQLLLKAYDSRLRAKMEVILPSCSTYSETYAATLSQLVFSTILAATKNSHSVLGDSASCTNRIIQWAEDEMEFFVQQVKDNAPQLETALAIRSASNCLQASLTHCSSLSSLGLEFSKVLKVRLIPYFEEILDLNFKRAKRQVLDISGNDDGVILSPELCLPLSAAATSNLILTNNGKRFMSIVMDILEKLTPMAILHFGGTILNHLYILFEEYVKRLVKAIPAFSSPSEDDGIMEHSEGTDFLVETDAQQLALLGTAYTVAEELLPVAVSRIINPRLEPKEPGHDFNSETSDQLAISMTKFKEWKRQLQHSVVKLKDHFCRQYILTFIYSREDKTRLDARMYLYGVGEDNWDSNPLPSLPFQALFARLQQLASVASDVLGKEKLQKSLLSRLTETVVIWLSAEQDFWDVFEDESVQLKPSGLQQLILDMHFIVEITVLGGYPSRIVHQTVSTIITQAVGAFSKRGIDPQSTLRHEDEWFVDAAKTSINKLLLGTSSGFESSEIDIDDDDDDADHINFHDDISYSADTPSSPLSMHSMDSFVSATMDEIYSTVDFTDSEP</sequence>
<organism evidence="5 6">
    <name type="scientific">Zostera marina</name>
    <name type="common">Eelgrass</name>
    <dbReference type="NCBI Taxonomy" id="29655"/>
    <lineage>
        <taxon>Eukaryota</taxon>
        <taxon>Viridiplantae</taxon>
        <taxon>Streptophyta</taxon>
        <taxon>Embryophyta</taxon>
        <taxon>Tracheophyta</taxon>
        <taxon>Spermatophyta</taxon>
        <taxon>Magnoliopsida</taxon>
        <taxon>Liliopsida</taxon>
        <taxon>Zosteraceae</taxon>
        <taxon>Zostera</taxon>
    </lineage>
</organism>
<dbReference type="SUPFAM" id="SSF74788">
    <property type="entry name" value="Cullin repeat-like"/>
    <property type="match status" value="1"/>
</dbReference>
<evidence type="ECO:0000256" key="1">
    <source>
        <dbReference type="ARBA" id="ARBA00007210"/>
    </source>
</evidence>
<feature type="domain" description="Exocyst component Exo84 C-terminal" evidence="4">
    <location>
        <begin position="144"/>
        <end position="344"/>
    </location>
</feature>
<accession>A0A0K9PZF1</accession>
<keyword evidence="6" id="KW-1185">Reference proteome</keyword>
<comment type="caution">
    <text evidence="5">The sequence shown here is derived from an EMBL/GenBank/DDBJ whole genome shotgun (WGS) entry which is preliminary data.</text>
</comment>
<gene>
    <name evidence="5" type="ORF">ZOSMA_12G00890</name>
</gene>
<proteinExistence type="inferred from homology"/>
<name>A0A0K9PZF1_ZOSMR</name>
<evidence type="ECO:0000313" key="6">
    <source>
        <dbReference type="Proteomes" id="UP000036987"/>
    </source>
</evidence>
<comment type="similarity">
    <text evidence="1">Belongs to the EXO84 family.</text>
</comment>
<dbReference type="InterPro" id="IPR032403">
    <property type="entry name" value="Exo84_C"/>
</dbReference>
<dbReference type="GO" id="GO:0006893">
    <property type="term" value="P:Golgi to plasma membrane transport"/>
    <property type="evidence" value="ECO:0000318"/>
    <property type="project" value="GO_Central"/>
</dbReference>
<evidence type="ECO:0000256" key="3">
    <source>
        <dbReference type="ARBA" id="ARBA00022483"/>
    </source>
</evidence>
<dbReference type="OrthoDB" id="1710909at2759"/>
<reference evidence="6" key="1">
    <citation type="journal article" date="2016" name="Nature">
        <title>The genome of the seagrass Zostera marina reveals angiosperm adaptation to the sea.</title>
        <authorList>
            <person name="Olsen J.L."/>
            <person name="Rouze P."/>
            <person name="Verhelst B."/>
            <person name="Lin Y.-C."/>
            <person name="Bayer T."/>
            <person name="Collen J."/>
            <person name="Dattolo E."/>
            <person name="De Paoli E."/>
            <person name="Dittami S."/>
            <person name="Maumus F."/>
            <person name="Michel G."/>
            <person name="Kersting A."/>
            <person name="Lauritano C."/>
            <person name="Lohaus R."/>
            <person name="Toepel M."/>
            <person name="Tonon T."/>
            <person name="Vanneste K."/>
            <person name="Amirebrahimi M."/>
            <person name="Brakel J."/>
            <person name="Bostroem C."/>
            <person name="Chovatia M."/>
            <person name="Grimwood J."/>
            <person name="Jenkins J.W."/>
            <person name="Jueterbock A."/>
            <person name="Mraz A."/>
            <person name="Stam W.T."/>
            <person name="Tice H."/>
            <person name="Bornberg-Bauer E."/>
            <person name="Green P.J."/>
            <person name="Pearson G.A."/>
            <person name="Procaccini G."/>
            <person name="Duarte C.M."/>
            <person name="Schmutz J."/>
            <person name="Reusch T.B.H."/>
            <person name="Van de Peer Y."/>
        </authorList>
    </citation>
    <scope>NUCLEOTIDE SEQUENCE [LARGE SCALE GENOMIC DNA]</scope>
    <source>
        <strain evidence="6">cv. Finnish</strain>
    </source>
</reference>
<dbReference type="STRING" id="29655.A0A0K9PZF1"/>